<evidence type="ECO:0000313" key="2">
    <source>
        <dbReference type="Proteomes" id="UP000292447"/>
    </source>
</evidence>
<name>A0A4V1AE22_9ASCO</name>
<dbReference type="EMBL" id="CP034457">
    <property type="protein sequence ID" value="QBM87703.1"/>
    <property type="molecule type" value="Genomic_DNA"/>
</dbReference>
<protein>
    <submittedName>
        <fullName evidence="1">Uncharacterized protein</fullName>
    </submittedName>
</protein>
<proteinExistence type="predicted"/>
<organism evidence="1 2">
    <name type="scientific">Metschnikowia aff. pulcherrima</name>
    <dbReference type="NCBI Taxonomy" id="2163413"/>
    <lineage>
        <taxon>Eukaryota</taxon>
        <taxon>Fungi</taxon>
        <taxon>Dikarya</taxon>
        <taxon>Ascomycota</taxon>
        <taxon>Saccharomycotina</taxon>
        <taxon>Pichiomycetes</taxon>
        <taxon>Metschnikowiaceae</taxon>
        <taxon>Metschnikowia</taxon>
    </lineage>
</organism>
<gene>
    <name evidence="1" type="ORF">METSCH_B09110</name>
</gene>
<keyword evidence="2" id="KW-1185">Reference proteome</keyword>
<reference evidence="2" key="1">
    <citation type="submission" date="2019-03" db="EMBL/GenBank/DDBJ databases">
        <title>Snf2 controls pulcherriminic acid biosynthesis and connects pigmentation and antifungal activity of the yeast Metschnikowia pulcherrima.</title>
        <authorList>
            <person name="Gore-Lloyd D."/>
            <person name="Sumann I."/>
            <person name="Brachmann A.O."/>
            <person name="Schneeberger K."/>
            <person name="Ortiz-Merino R.A."/>
            <person name="Moreno-Beltran M."/>
            <person name="Schlaefli M."/>
            <person name="Kirner P."/>
            <person name="Santos Kron A."/>
            <person name="Wolfe K.H."/>
            <person name="Piel J."/>
            <person name="Ahrens C.H."/>
            <person name="Henk D."/>
            <person name="Freimoser F.M."/>
        </authorList>
    </citation>
    <scope>NUCLEOTIDE SEQUENCE [LARGE SCALE GENOMIC DNA]</scope>
    <source>
        <strain evidence="2">APC 1.2</strain>
    </source>
</reference>
<dbReference type="AlphaFoldDB" id="A0A4V1AE22"/>
<sequence length="179" mass="19811">MCSDKWGLQYDMHNNYVARSSQSLAPLCMVTRPATMHGLSCSSLTSDVGACKRPHRRFSPCYIYCATWLAFFPNIRFCFCKHSFFVPPTILAIHARGTPLISKLRHPQPPPHYLGTKQSTLPGQINASRPPLSLNKVCFVTQPQSGPIPPSNLYLNVQLNNVGPKSAILALLIESVTTT</sequence>
<accession>A0A4V1AE22</accession>
<evidence type="ECO:0000313" key="1">
    <source>
        <dbReference type="EMBL" id="QBM87703.1"/>
    </source>
</evidence>
<dbReference type="Proteomes" id="UP000292447">
    <property type="component" value="Chromosome II"/>
</dbReference>